<dbReference type="RefSeq" id="WP_013604340.1">
    <property type="nucleotide sequence ID" value="NC_015151.1"/>
</dbReference>
<sequence length="55" mass="6475">MFVIPWVLYTLLPIYNTIQPELGGVPFFYWFQTLWLLISAILFVIGVLLLYPGKR</sequence>
<keyword evidence="1" id="KW-0812">Transmembrane</keyword>
<feature type="transmembrane region" description="Helical" evidence="1">
    <location>
        <begin position="27"/>
        <end position="51"/>
    </location>
</feature>
<protein>
    <recommendedName>
        <fullName evidence="4">DUF3311 domain-containing protein</fullName>
    </recommendedName>
</protein>
<evidence type="ECO:0000313" key="2">
    <source>
        <dbReference type="EMBL" id="ADY01178.1"/>
    </source>
</evidence>
<name>F0QXD9_VULM7</name>
<reference evidence="2 3" key="1">
    <citation type="journal article" date="2011" name="J. Bacteriol.">
        <title>Complete genome sequence of 'Vulcanisaeta moutnovskia' strain 768-28, a novel member of the hyperthermophilic crenarchaeal genus vulcanisaeta.</title>
        <authorList>
            <person name="Gumerov V.M."/>
            <person name="Mardanov A.V."/>
            <person name="Beletsky A.V."/>
            <person name="Prokofeva M.I."/>
            <person name="Bonch-Osmolovskaya E.A."/>
            <person name="Ravin N.V."/>
            <person name="Skryabin K.G."/>
        </authorList>
    </citation>
    <scope>NUCLEOTIDE SEQUENCE [LARGE SCALE GENOMIC DNA]</scope>
    <source>
        <strain evidence="2 3">768-28</strain>
    </source>
</reference>
<dbReference type="AlphaFoldDB" id="F0QXD9"/>
<dbReference type="STRING" id="985053.VMUT_0968"/>
<dbReference type="GeneID" id="32167004"/>
<gene>
    <name evidence="2" type="ordered locus">VMUT_0968</name>
</gene>
<evidence type="ECO:0008006" key="4">
    <source>
        <dbReference type="Google" id="ProtNLM"/>
    </source>
</evidence>
<dbReference type="EMBL" id="CP002529">
    <property type="protein sequence ID" value="ADY01178.1"/>
    <property type="molecule type" value="Genomic_DNA"/>
</dbReference>
<dbReference type="Proteomes" id="UP000007485">
    <property type="component" value="Chromosome"/>
</dbReference>
<keyword evidence="1" id="KW-0472">Membrane</keyword>
<keyword evidence="1" id="KW-1133">Transmembrane helix</keyword>
<proteinExistence type="predicted"/>
<dbReference type="KEGG" id="vmo:VMUT_0968"/>
<evidence type="ECO:0000256" key="1">
    <source>
        <dbReference type="SAM" id="Phobius"/>
    </source>
</evidence>
<evidence type="ECO:0000313" key="3">
    <source>
        <dbReference type="Proteomes" id="UP000007485"/>
    </source>
</evidence>
<dbReference type="eggNOG" id="arCOG03694">
    <property type="taxonomic scope" value="Archaea"/>
</dbReference>
<keyword evidence="3" id="KW-1185">Reference proteome</keyword>
<accession>F0QXD9</accession>
<dbReference type="HOGENOM" id="CLU_183045_5_0_2"/>
<organism evidence="2 3">
    <name type="scientific">Vulcanisaeta moutnovskia (strain 768-28)</name>
    <dbReference type="NCBI Taxonomy" id="985053"/>
    <lineage>
        <taxon>Archaea</taxon>
        <taxon>Thermoproteota</taxon>
        <taxon>Thermoprotei</taxon>
        <taxon>Thermoproteales</taxon>
        <taxon>Thermoproteaceae</taxon>
        <taxon>Vulcanisaeta</taxon>
    </lineage>
</organism>